<organism evidence="5 6">
    <name type="scientific">Clostridium thermosuccinogenes</name>
    <dbReference type="NCBI Taxonomy" id="84032"/>
    <lineage>
        <taxon>Bacteria</taxon>
        <taxon>Bacillati</taxon>
        <taxon>Bacillota</taxon>
        <taxon>Clostridia</taxon>
        <taxon>Eubacteriales</taxon>
        <taxon>Clostridiaceae</taxon>
        <taxon>Clostridium</taxon>
    </lineage>
</organism>
<keyword evidence="6" id="KW-1185">Reference proteome</keyword>
<accession>A0A2K2EYB5</accession>
<sequence>MSVDYANIILSVKIKIAYCNKILEICKNRTKGWIMAESFIFDIPPWPEYLISSYRHFNEGEKHVTRICKDFVLIFMLERELYFTEDNCHIEVKPGQWYMQIPGLKQEGLKGSPAPKYYYIHFKASGQAGPSKESMLQSRIEFKGKPATLSLPIRGNFDPQFFKPMFEQLEHFSKRSPSDILGKQAVFLNILNCLTDTARPNTDHIQSIINQMMEYLAKNYNKPVTCKELSDRFHFTEDYLTRKMKQYAGITPWQYLQHLRIEKAKELLANTDYTLSSIAGSIGYGDLSVFYKAFKKQTGMAPGEWRMKKRGLY</sequence>
<protein>
    <recommendedName>
        <fullName evidence="4">HTH araC/xylS-type domain-containing protein</fullName>
    </recommendedName>
</protein>
<dbReference type="SMART" id="SM00342">
    <property type="entry name" value="HTH_ARAC"/>
    <property type="match status" value="1"/>
</dbReference>
<gene>
    <name evidence="5" type="ORF">CDQ84_03380</name>
</gene>
<dbReference type="Proteomes" id="UP000236151">
    <property type="component" value="Unassembled WGS sequence"/>
</dbReference>
<dbReference type="Pfam" id="PF12833">
    <property type="entry name" value="HTH_18"/>
    <property type="match status" value="1"/>
</dbReference>
<dbReference type="KEGG" id="cthd:CDO33_01000"/>
<proteinExistence type="predicted"/>
<dbReference type="GO" id="GO:0043565">
    <property type="term" value="F:sequence-specific DNA binding"/>
    <property type="evidence" value="ECO:0007669"/>
    <property type="project" value="InterPro"/>
</dbReference>
<evidence type="ECO:0000256" key="3">
    <source>
        <dbReference type="ARBA" id="ARBA00023163"/>
    </source>
</evidence>
<evidence type="ECO:0000313" key="5">
    <source>
        <dbReference type="EMBL" id="PNU00938.1"/>
    </source>
</evidence>
<keyword evidence="2" id="KW-0238">DNA-binding</keyword>
<dbReference type="SUPFAM" id="SSF51215">
    <property type="entry name" value="Regulatory protein AraC"/>
    <property type="match status" value="1"/>
</dbReference>
<evidence type="ECO:0000256" key="1">
    <source>
        <dbReference type="ARBA" id="ARBA00023015"/>
    </source>
</evidence>
<reference evidence="5 6" key="1">
    <citation type="submission" date="2017-06" db="EMBL/GenBank/DDBJ databases">
        <title>Investigating the central metabolism of Clostridium thermosuccinogenes.</title>
        <authorList>
            <person name="Koendjbiharie J.G."/>
            <person name="van Kranenburg R."/>
        </authorList>
    </citation>
    <scope>NUCLEOTIDE SEQUENCE [LARGE SCALE GENOMIC DNA]</scope>
    <source>
        <strain evidence="5 6">DSM 5806</strain>
    </source>
</reference>
<dbReference type="InterPro" id="IPR018060">
    <property type="entry name" value="HTH_AraC"/>
</dbReference>
<dbReference type="Gene3D" id="1.10.10.60">
    <property type="entry name" value="Homeodomain-like"/>
    <property type="match status" value="2"/>
</dbReference>
<feature type="domain" description="HTH araC/xylS-type" evidence="4">
    <location>
        <begin position="210"/>
        <end position="308"/>
    </location>
</feature>
<evidence type="ECO:0000259" key="4">
    <source>
        <dbReference type="PROSITE" id="PS01124"/>
    </source>
</evidence>
<dbReference type="InterPro" id="IPR009057">
    <property type="entry name" value="Homeodomain-like_sf"/>
</dbReference>
<evidence type="ECO:0000313" key="6">
    <source>
        <dbReference type="Proteomes" id="UP000236151"/>
    </source>
</evidence>
<dbReference type="EMBL" id="NIOJ01000005">
    <property type="protein sequence ID" value="PNU00938.1"/>
    <property type="molecule type" value="Genomic_DNA"/>
</dbReference>
<dbReference type="SUPFAM" id="SSF46689">
    <property type="entry name" value="Homeodomain-like"/>
    <property type="match status" value="2"/>
</dbReference>
<dbReference type="PROSITE" id="PS01124">
    <property type="entry name" value="HTH_ARAC_FAMILY_2"/>
    <property type="match status" value="1"/>
</dbReference>
<dbReference type="AlphaFoldDB" id="A0A2K2EYB5"/>
<dbReference type="InterPro" id="IPR037923">
    <property type="entry name" value="HTH-like"/>
</dbReference>
<keyword evidence="1" id="KW-0805">Transcription regulation</keyword>
<comment type="caution">
    <text evidence="5">The sequence shown here is derived from an EMBL/GenBank/DDBJ whole genome shotgun (WGS) entry which is preliminary data.</text>
</comment>
<name>A0A2K2EYB5_9CLOT</name>
<dbReference type="PANTHER" id="PTHR43280:SF28">
    <property type="entry name" value="HTH-TYPE TRANSCRIPTIONAL ACTIVATOR RHAS"/>
    <property type="match status" value="1"/>
</dbReference>
<keyword evidence="3" id="KW-0804">Transcription</keyword>
<dbReference type="PANTHER" id="PTHR43280">
    <property type="entry name" value="ARAC-FAMILY TRANSCRIPTIONAL REGULATOR"/>
    <property type="match status" value="1"/>
</dbReference>
<evidence type="ECO:0000256" key="2">
    <source>
        <dbReference type="ARBA" id="ARBA00023125"/>
    </source>
</evidence>
<dbReference type="GO" id="GO:0003700">
    <property type="term" value="F:DNA-binding transcription factor activity"/>
    <property type="evidence" value="ECO:0007669"/>
    <property type="project" value="InterPro"/>
</dbReference>